<protein>
    <submittedName>
        <fullName evidence="1">Cupin</fullName>
    </submittedName>
</protein>
<dbReference type="PATRIC" id="fig|681645.3.peg.1385"/>
<dbReference type="InterPro" id="IPR011051">
    <property type="entry name" value="RmlC_Cupin_sf"/>
</dbReference>
<proteinExistence type="predicted"/>
<dbReference type="STRING" id="681645.CpC231_1322"/>
<dbReference type="OrthoDB" id="1121052at2"/>
<dbReference type="EMBL" id="CP001829">
    <property type="protein sequence ID" value="ADL10794.1"/>
    <property type="molecule type" value="Genomic_DNA"/>
</dbReference>
<dbReference type="Gene3D" id="2.60.120.10">
    <property type="entry name" value="Jelly Rolls"/>
    <property type="match status" value="1"/>
</dbReference>
<dbReference type="SUPFAM" id="SSF51182">
    <property type="entry name" value="RmlC-like cupins"/>
    <property type="match status" value="1"/>
</dbReference>
<evidence type="ECO:0000313" key="2">
    <source>
        <dbReference type="Proteomes" id="UP000000276"/>
    </source>
</evidence>
<dbReference type="Proteomes" id="UP000000276">
    <property type="component" value="Chromosome"/>
</dbReference>
<gene>
    <name evidence="1" type="ORF">CPC231_06690</name>
</gene>
<reference evidence="1 2" key="2">
    <citation type="journal article" date="2011" name="PLoS ONE">
        <title>Evidence for reductive genome evolution and lateral acquisition of virulence functions in two Corynebacterium pseudotuberculosis strains.</title>
        <authorList>
            <person name="Ruiz J.C."/>
            <person name="D'Afonseca V."/>
            <person name="Silva A."/>
            <person name="Ali A."/>
            <person name="Pinto A.C."/>
            <person name="Santos A.R."/>
            <person name="Rocha A.A."/>
            <person name="Lopes D.O."/>
            <person name="Dorella F.A."/>
            <person name="Pacheco L.G."/>
            <person name="Costa M.P."/>
            <person name="Turk M.Z."/>
            <person name="Seyffert N."/>
            <person name="Moraes P.M."/>
            <person name="Soares S.C."/>
            <person name="Almeida S.S."/>
            <person name="Castro T.L."/>
            <person name="Abreu V.A."/>
            <person name="Trost E."/>
            <person name="Baumbach J."/>
            <person name="Tauch A."/>
            <person name="Schneider M.P."/>
            <person name="McCulloch J."/>
            <person name="Cerdeira L.T."/>
            <person name="Ramos R.T."/>
            <person name="Zerlotini A."/>
            <person name="Dominitini A."/>
            <person name="Resende D.M."/>
            <person name="Coser E.M."/>
            <person name="Oliveira L.M."/>
            <person name="Pedrosa A.L."/>
            <person name="Vieira C.U."/>
            <person name="Guimaraes C.T."/>
            <person name="Bartholomeu D.C."/>
            <person name="Oliveira D.M."/>
            <person name="Santos F.R."/>
            <person name="Rabelo E.M."/>
            <person name="Lobo F.P."/>
            <person name="Franco G.R."/>
            <person name="Costa A.F."/>
            <person name="Castro I.M."/>
            <person name="Dias S.R."/>
            <person name="Ferro J.A."/>
            <person name="Ortega J.M."/>
            <person name="Paiva L.V."/>
            <person name="Goulart L.R."/>
            <person name="Almeida J.F."/>
            <person name="Ferro M.I."/>
            <person name="Carneiro N.P."/>
            <person name="Falcao P.R."/>
            <person name="Grynberg P."/>
            <person name="Teixeira S.M."/>
            <person name="Brommonschenkel S."/>
            <person name="Oliveira S.C."/>
            <person name="Meyer R."/>
            <person name="Moore R.J."/>
            <person name="Miyoshi A."/>
            <person name="Oliveira G.C."/>
            <person name="Azevedo V."/>
        </authorList>
    </citation>
    <scope>NUCLEOTIDE SEQUENCE [LARGE SCALE GENOMIC DNA]</scope>
    <source>
        <strain evidence="1 2">C231</strain>
    </source>
</reference>
<sequence length="193" mass="21763">MENTLTVPLHCSFRFRSRSFPEHLTVPPHHFLALRRSLTQRTQKQSYPCLKTIFKPCRRKPMDVPTNTPHTFGDAHYDSDERKATILDVLREAPKTDPDRKIPTVSRLLQAEGANIIVFTFTPGQILNDHKAAHPVTIQCLKGSLDVECPDQTVRLTPGKVLHLPQRVIHKVSSPSEASSEAILLLTMMTGQN</sequence>
<organism evidence="1 2">
    <name type="scientific">Corynebacterium pseudotuberculosis (strain C231)</name>
    <dbReference type="NCBI Taxonomy" id="681645"/>
    <lineage>
        <taxon>Bacteria</taxon>
        <taxon>Bacillati</taxon>
        <taxon>Actinomycetota</taxon>
        <taxon>Actinomycetes</taxon>
        <taxon>Mycobacteriales</taxon>
        <taxon>Corynebacteriaceae</taxon>
        <taxon>Corynebacterium</taxon>
    </lineage>
</organism>
<dbReference type="eggNOG" id="COG1917">
    <property type="taxonomic scope" value="Bacteria"/>
</dbReference>
<accession>D9QB68</accession>
<name>D9QB68_CORP2</name>
<evidence type="ECO:0000313" key="1">
    <source>
        <dbReference type="EMBL" id="ADL10794.1"/>
    </source>
</evidence>
<dbReference type="CDD" id="cd02230">
    <property type="entry name" value="cupin_HP0902-like"/>
    <property type="match status" value="1"/>
</dbReference>
<dbReference type="AlphaFoldDB" id="D9QB68"/>
<dbReference type="InterPro" id="IPR014710">
    <property type="entry name" value="RmlC-like_jellyroll"/>
</dbReference>
<dbReference type="KEGG" id="cpq:CPC231_06690"/>
<keyword evidence="2" id="KW-1185">Reference proteome</keyword>
<dbReference type="HOGENOM" id="CLU_1406673_0_0_11"/>
<reference evidence="1 2" key="1">
    <citation type="journal article" date="2011" name="J. Bacteriol.">
        <title>Complete genome sequence of Corynebacterium pseudotuberculosis I19, a strain isolated from a cow in Israel with bovine mastitis.</title>
        <authorList>
            <consortium name="Consortium: Rede Paraense de Genomica e Proteomica (RPGP)"/>
            <person name="Silva A."/>
            <person name="Schneider M.P."/>
            <person name="Cerdeira L."/>
            <person name="Barbosa M.S."/>
            <person name="Ramos R.T."/>
            <person name="Carneiro A.R."/>
            <person name="Santos R."/>
            <person name="Lima M."/>
            <person name="D'Afonseca V."/>
            <person name="Almeida S.S."/>
            <person name="Santos A.R."/>
            <person name="Soares S.C."/>
            <person name="Pinto A.C."/>
            <person name="Ali A."/>
            <person name="Dorella F.A."/>
            <person name="Rocha F."/>
            <person name="de Abreu V.A."/>
            <person name="Trost E."/>
            <person name="Tauch A."/>
            <person name="Shpigel N."/>
            <person name="Miyoshi A."/>
            <person name="Azevedo V."/>
        </authorList>
    </citation>
    <scope>NUCLEOTIDE SEQUENCE [LARGE SCALE GENOMIC DNA]</scope>
    <source>
        <strain evidence="1 2">C231</strain>
    </source>
</reference>